<evidence type="ECO:0000313" key="5">
    <source>
        <dbReference type="EMBL" id="OHT00939.1"/>
    </source>
</evidence>
<dbReference type="InterPro" id="IPR035965">
    <property type="entry name" value="PAS-like_dom_sf"/>
</dbReference>
<feature type="transmembrane region" description="Helical" evidence="2">
    <location>
        <begin position="148"/>
        <end position="172"/>
    </location>
</feature>
<evidence type="ECO:0000256" key="1">
    <source>
        <dbReference type="SAM" id="MobiDB-lite"/>
    </source>
</evidence>
<evidence type="ECO:0000313" key="6">
    <source>
        <dbReference type="Proteomes" id="UP000179807"/>
    </source>
</evidence>
<feature type="transmembrane region" description="Helical" evidence="2">
    <location>
        <begin position="283"/>
        <end position="305"/>
    </location>
</feature>
<protein>
    <recommendedName>
        <fullName evidence="7">Adenylate and Guanylate cyclase catalytic domain containing protein</fullName>
    </recommendedName>
</protein>
<feature type="transmembrane region" description="Helical" evidence="2">
    <location>
        <begin position="945"/>
        <end position="968"/>
    </location>
</feature>
<feature type="transmembrane region" description="Helical" evidence="2">
    <location>
        <begin position="57"/>
        <end position="77"/>
    </location>
</feature>
<evidence type="ECO:0000259" key="3">
    <source>
        <dbReference type="PROSITE" id="PS50112"/>
    </source>
</evidence>
<reference evidence="5" key="1">
    <citation type="submission" date="2016-10" db="EMBL/GenBank/DDBJ databases">
        <authorList>
            <person name="Benchimol M."/>
            <person name="Almeida L.G."/>
            <person name="Vasconcelos A.T."/>
            <person name="Perreira-Neves A."/>
            <person name="Rosa I.A."/>
            <person name="Tasca T."/>
            <person name="Bogo M.R."/>
            <person name="de Souza W."/>
        </authorList>
    </citation>
    <scope>NUCLEOTIDE SEQUENCE [LARGE SCALE GENOMIC DNA]</scope>
    <source>
        <strain evidence="5">K</strain>
    </source>
</reference>
<evidence type="ECO:0008006" key="7">
    <source>
        <dbReference type="Google" id="ProtNLM"/>
    </source>
</evidence>
<dbReference type="Gene3D" id="3.30.450.20">
    <property type="entry name" value="PAS domain"/>
    <property type="match status" value="1"/>
</dbReference>
<dbReference type="InterPro" id="IPR029787">
    <property type="entry name" value="Nucleotide_cyclase"/>
</dbReference>
<feature type="domain" description="PAS" evidence="3">
    <location>
        <begin position="1170"/>
        <end position="1218"/>
    </location>
</feature>
<organism evidence="5 6">
    <name type="scientific">Tritrichomonas foetus</name>
    <dbReference type="NCBI Taxonomy" id="1144522"/>
    <lineage>
        <taxon>Eukaryota</taxon>
        <taxon>Metamonada</taxon>
        <taxon>Parabasalia</taxon>
        <taxon>Tritrichomonadida</taxon>
        <taxon>Tritrichomonadidae</taxon>
        <taxon>Tritrichomonas</taxon>
    </lineage>
</organism>
<keyword evidence="2" id="KW-1133">Transmembrane helix</keyword>
<dbReference type="GO" id="GO:0004383">
    <property type="term" value="F:guanylate cyclase activity"/>
    <property type="evidence" value="ECO:0007669"/>
    <property type="project" value="TreeGrafter"/>
</dbReference>
<feature type="transmembrane region" description="Helical" evidence="2">
    <location>
        <begin position="223"/>
        <end position="242"/>
    </location>
</feature>
<dbReference type="GO" id="GO:0070482">
    <property type="term" value="P:response to oxygen levels"/>
    <property type="evidence" value="ECO:0007669"/>
    <property type="project" value="TreeGrafter"/>
</dbReference>
<feature type="transmembrane region" description="Helical" evidence="2">
    <location>
        <begin position="184"/>
        <end position="202"/>
    </location>
</feature>
<feature type="transmembrane region" description="Helical" evidence="2">
    <location>
        <begin position="311"/>
        <end position="332"/>
    </location>
</feature>
<dbReference type="SMART" id="SM00044">
    <property type="entry name" value="CYCc"/>
    <property type="match status" value="1"/>
</dbReference>
<dbReference type="PANTHER" id="PTHR45655:SF13">
    <property type="entry name" value="SOLUBLE GUANYLATE CYCLASE GCY-32-RELATED"/>
    <property type="match status" value="1"/>
</dbReference>
<feature type="region of interest" description="Disordered" evidence="1">
    <location>
        <begin position="1532"/>
        <end position="1553"/>
    </location>
</feature>
<keyword evidence="2" id="KW-0812">Transmembrane</keyword>
<dbReference type="GO" id="GO:0008074">
    <property type="term" value="C:guanylate cyclase complex, soluble"/>
    <property type="evidence" value="ECO:0007669"/>
    <property type="project" value="TreeGrafter"/>
</dbReference>
<dbReference type="GeneID" id="94843073"/>
<accession>A0A1J4JPI6</accession>
<feature type="transmembrane region" description="Helical" evidence="2">
    <location>
        <begin position="112"/>
        <end position="136"/>
    </location>
</feature>
<dbReference type="Proteomes" id="UP000179807">
    <property type="component" value="Unassembled WGS sequence"/>
</dbReference>
<dbReference type="InterPro" id="IPR001054">
    <property type="entry name" value="A/G_cyclase"/>
</dbReference>
<dbReference type="PROSITE" id="PS50125">
    <property type="entry name" value="GUANYLATE_CYCLASE_2"/>
    <property type="match status" value="1"/>
</dbReference>
<dbReference type="OrthoDB" id="1890790at2759"/>
<dbReference type="PROSITE" id="PS50112">
    <property type="entry name" value="PAS"/>
    <property type="match status" value="1"/>
</dbReference>
<feature type="transmembrane region" description="Helical" evidence="2">
    <location>
        <begin position="657"/>
        <end position="679"/>
    </location>
</feature>
<evidence type="ECO:0000259" key="4">
    <source>
        <dbReference type="PROSITE" id="PS50125"/>
    </source>
</evidence>
<comment type="caution">
    <text evidence="5">The sequence shown here is derived from an EMBL/GenBank/DDBJ whole genome shotgun (WGS) entry which is preliminary data.</text>
</comment>
<dbReference type="PANTHER" id="PTHR45655">
    <property type="entry name" value="GUANYLATE CYCLASE SOLUBLE SUBUNIT BETA-2"/>
    <property type="match status" value="1"/>
</dbReference>
<keyword evidence="2" id="KW-0472">Membrane</keyword>
<feature type="transmembrane region" description="Helical" evidence="2">
    <location>
        <begin position="248"/>
        <end position="271"/>
    </location>
</feature>
<gene>
    <name evidence="5" type="ORF">TRFO_32191</name>
</gene>
<keyword evidence="6" id="KW-1185">Reference proteome</keyword>
<evidence type="ECO:0000256" key="2">
    <source>
        <dbReference type="SAM" id="Phobius"/>
    </source>
</evidence>
<name>A0A1J4JPI6_9EUKA</name>
<dbReference type="SUPFAM" id="SSF55073">
    <property type="entry name" value="Nucleotide cyclase"/>
    <property type="match status" value="1"/>
</dbReference>
<dbReference type="Pfam" id="PF00211">
    <property type="entry name" value="Guanylate_cyc"/>
    <property type="match status" value="1"/>
</dbReference>
<dbReference type="SUPFAM" id="SSF55785">
    <property type="entry name" value="PYP-like sensor domain (PAS domain)"/>
    <property type="match status" value="1"/>
</dbReference>
<dbReference type="RefSeq" id="XP_068354075.1">
    <property type="nucleotide sequence ID" value="XM_068508369.1"/>
</dbReference>
<sequence length="1553" mass="177481">MSTITTTFASSLRASSHPSQGASVLSVDEENTVQHWQDSFIFPLFSEITRIALIPPIFYGLLGIIQFLQTVTALMYIGNDAIWRDKLPEDLKFLSYFNNFGISYFDDFESSWPLYVIIIGFFAIEMVFTIFILLWYRKKRSFIKFTLYVANFLYGIFTPIFLIPACGLAGYAGWEISKSSSISSIGYFLISFLPALVFIYIIHLNSHFSSTAVFISRSIIATWDGKIIVSISGFIGLASFLSPILNAFPGWLCLVGILISVCGISYQLYLLHYLPFINFYINAGFQALLCYGIFFLFMTVAHYFVDLNINIMFLVPFGVLLIALVTFSIINIKRKDKILSKLSNDNFDTLIDENEKRAYLDTQNFGNDNNALLYMRFGIVYMKRMCVDFTFMKYLIDTRPNKKIIFSIIQMAAMFPAQNQLLSKIITIITKSNMTYNLFEKFLIYQVKKVHVIRQSSVSKEAQTESIILTKMSEETISLVRGFWGEISHTKSTISTASLRYFRNATTRTNSAFLDALEQYPKSQIINDQYIRFLIEAMGDYNNAVKYSKRLLHIEQGRKMINDHAYKAFVNKFPKFLTEKILDAHGFYLADQQIDKSDSIIITNNESTHFSETHHISNEDMQYDEITNQVFSHGKLRLALQNTLDKSKISSYKTARFFSIFNVIVMIIISIIIIIALPITTDESMDLMKSNSLTSKIASSLQYGALIAATRLLEFTAGTTDLSYLLCYQLSIQRDDLPNFPSVFNTPYVALSEVLLKLQESIEEEMALIFSRPSVHKGELSLYNDWLSRRYTLAFDSTGAALSFRGSLNLFASQIERLSSLNSPASIAPYLMEFIQVVNNGWVLSLGFTELFYNVSQSGIIDCENSTKIIYIVVYIVSILYLIVFFILRLINYIIVLKDTKTLSDLLKSIPAKDIERSQHPIYKKNRRKLPTGTIHSAHDFSIEIYLLPLIMLLSIGVSVFIVLYVGITYANSFDLIKKTFQWSYVGSQRFSQILCLLLAVCIEHSNIKVYTGSTTNETIGENLERNAQTLFSYQRQLDLAIIGNDDEFDNFYYHDQCSYSPEKYNFAKYLDCVSLSNKMNIAINYYNLMNQDYGGVNMIFYTQEFSGLAFICDKYVYNELRGFNEYLEVFSQRLYDNMNDMAVSVCCIGKNQKLLEFFSNKKELTDDDGDSEAETVIQSLSSAIININKNLIVQTVNPIFTKMIGFSSDHILGQSIIWLIPLPINDYGRAVYDKSPFYQKIDDIKYGGNINMATINIKIRNSTEALMPVRATIIKNIDECNEFDGMTLILKDLSNITQLKNKLQIEREKTSKLMEVLVPKSVFRSIKGKKQPVLFKVENATILFIEIVGLEDCVSSMTPKDLIKSMEKIYNCFDRAIQKYSSISFMRNESELIFAVSGLFDNTDDFALQARDVTGFMIEVVHYLEELNILMNTDFHLRTGAHLGGPISGYISDPDSPYFEIISDTMLYTNYIQEMGGVDLALVTETLKKYLDPNEFVFENKFDISLQNNEEPENVYAVKFKNGIPQEQVVSNNETLAVPEKSETELEEEELN</sequence>
<feature type="transmembrane region" description="Helical" evidence="2">
    <location>
        <begin position="869"/>
        <end position="891"/>
    </location>
</feature>
<feature type="domain" description="Guanylate cyclase" evidence="4">
    <location>
        <begin position="1342"/>
        <end position="1474"/>
    </location>
</feature>
<dbReference type="Gene3D" id="3.30.70.1230">
    <property type="entry name" value="Nucleotide cyclase"/>
    <property type="match status" value="1"/>
</dbReference>
<dbReference type="VEuPathDB" id="TrichDB:TRFO_32191"/>
<dbReference type="InterPro" id="IPR000014">
    <property type="entry name" value="PAS"/>
</dbReference>
<dbReference type="GO" id="GO:0019934">
    <property type="term" value="P:cGMP-mediated signaling"/>
    <property type="evidence" value="ECO:0007669"/>
    <property type="project" value="TreeGrafter"/>
</dbReference>
<proteinExistence type="predicted"/>
<dbReference type="EMBL" id="MLAK01000930">
    <property type="protein sequence ID" value="OHT00939.1"/>
    <property type="molecule type" value="Genomic_DNA"/>
</dbReference>